<dbReference type="OrthoDB" id="9791494at2"/>
<dbReference type="GO" id="GO:0003677">
    <property type="term" value="F:DNA binding"/>
    <property type="evidence" value="ECO:0007669"/>
    <property type="project" value="InterPro"/>
</dbReference>
<dbReference type="Pfam" id="PF07508">
    <property type="entry name" value="Recombinase"/>
    <property type="match status" value="1"/>
</dbReference>
<dbReference type="Gene3D" id="3.90.1750.20">
    <property type="entry name" value="Putative Large Serine Recombinase, Chain B, Domain 2"/>
    <property type="match status" value="1"/>
</dbReference>
<keyword evidence="4" id="KW-1185">Reference proteome</keyword>
<feature type="domain" description="Recombinase" evidence="2">
    <location>
        <begin position="60"/>
        <end position="105"/>
    </location>
</feature>
<dbReference type="InterPro" id="IPR011109">
    <property type="entry name" value="DNA_bind_recombinase_dom"/>
</dbReference>
<dbReference type="EMBL" id="VHLH01000064">
    <property type="protein sequence ID" value="TPW25728.1"/>
    <property type="molecule type" value="Genomic_DNA"/>
</dbReference>
<evidence type="ECO:0000313" key="3">
    <source>
        <dbReference type="EMBL" id="TPW25728.1"/>
    </source>
</evidence>
<organism evidence="3 4">
    <name type="scientific">Pararhizobium mangrovi</name>
    <dbReference type="NCBI Taxonomy" id="2590452"/>
    <lineage>
        <taxon>Bacteria</taxon>
        <taxon>Pseudomonadati</taxon>
        <taxon>Pseudomonadota</taxon>
        <taxon>Alphaproteobacteria</taxon>
        <taxon>Hyphomicrobiales</taxon>
        <taxon>Rhizobiaceae</taxon>
        <taxon>Rhizobium/Agrobacterium group</taxon>
        <taxon>Pararhizobium</taxon>
    </lineage>
</organism>
<feature type="region of interest" description="Disordered" evidence="1">
    <location>
        <begin position="211"/>
        <end position="295"/>
    </location>
</feature>
<proteinExistence type="predicted"/>
<dbReference type="InterPro" id="IPR038109">
    <property type="entry name" value="DNA_bind_recomb_sf"/>
</dbReference>
<dbReference type="GO" id="GO:0000150">
    <property type="term" value="F:DNA strand exchange activity"/>
    <property type="evidence" value="ECO:0007669"/>
    <property type="project" value="InterPro"/>
</dbReference>
<evidence type="ECO:0000313" key="4">
    <source>
        <dbReference type="Proteomes" id="UP000320314"/>
    </source>
</evidence>
<dbReference type="AlphaFoldDB" id="A0A506TX48"/>
<dbReference type="Proteomes" id="UP000320314">
    <property type="component" value="Unassembled WGS sequence"/>
</dbReference>
<gene>
    <name evidence="3" type="ORF">FJU11_18170</name>
</gene>
<name>A0A506TX48_9HYPH</name>
<feature type="region of interest" description="Disordered" evidence="1">
    <location>
        <begin position="155"/>
        <end position="194"/>
    </location>
</feature>
<evidence type="ECO:0000259" key="2">
    <source>
        <dbReference type="Pfam" id="PF07508"/>
    </source>
</evidence>
<accession>A0A506TX48</accession>
<protein>
    <recommendedName>
        <fullName evidence="2">Recombinase domain-containing protein</fullName>
    </recommendedName>
</protein>
<evidence type="ECO:0000256" key="1">
    <source>
        <dbReference type="SAM" id="MobiDB-lite"/>
    </source>
</evidence>
<reference evidence="3 4" key="1">
    <citation type="submission" date="2019-06" db="EMBL/GenBank/DDBJ databases">
        <authorList>
            <person name="Li M."/>
        </authorList>
    </citation>
    <scope>NUCLEOTIDE SEQUENCE [LARGE SCALE GENOMIC DNA]</scope>
    <source>
        <strain evidence="3 4">BGMRC6574</strain>
    </source>
</reference>
<comment type="caution">
    <text evidence="3">The sequence shown here is derived from an EMBL/GenBank/DDBJ whole genome shotgun (WGS) entry which is preliminary data.</text>
</comment>
<sequence length="295" mass="32153">MAYFLTALHILADLTAKTHRGLAARACEGQSASGRSYGYTILPRMNERGERMAGERQIDPTEAATIQRIFDLYAEGYSGKIITTRLNAEGVPAPSGGEWSHRTIDGNRVQRRRHPQQRALCRTPGVEPARIPQGSGQRPAHLPFAAACRMDRFGGRGSADRHRRAMGCRKGAAGEAGSPARPGRREFAEGSAAELPAFRPRSMRVVRGWGRHGVDEPDRLQPSPPQGNLPQPADDRARTAGSLRPCRPRRAAPEAGTCRSLLGGGEAFRPRATGRQRRGDPRPQAGAARRDEAHR</sequence>